<feature type="compositionally biased region" description="Low complexity" evidence="1">
    <location>
        <begin position="33"/>
        <end position="44"/>
    </location>
</feature>
<accession>A0A1Q8RP22</accession>
<organism evidence="2 3">
    <name type="scientific">Colletotrichum chlorophyti</name>
    <dbReference type="NCBI Taxonomy" id="708187"/>
    <lineage>
        <taxon>Eukaryota</taxon>
        <taxon>Fungi</taxon>
        <taxon>Dikarya</taxon>
        <taxon>Ascomycota</taxon>
        <taxon>Pezizomycotina</taxon>
        <taxon>Sordariomycetes</taxon>
        <taxon>Hypocreomycetidae</taxon>
        <taxon>Glomerellales</taxon>
        <taxon>Glomerellaceae</taxon>
        <taxon>Colletotrichum</taxon>
    </lineage>
</organism>
<dbReference type="EMBL" id="MPGH01000135">
    <property type="protein sequence ID" value="OLN86041.1"/>
    <property type="molecule type" value="Genomic_DNA"/>
</dbReference>
<evidence type="ECO:0000313" key="2">
    <source>
        <dbReference type="EMBL" id="OLN86041.1"/>
    </source>
</evidence>
<dbReference type="OrthoDB" id="4846786at2759"/>
<dbReference type="Proteomes" id="UP000186583">
    <property type="component" value="Unassembled WGS sequence"/>
</dbReference>
<feature type="compositionally biased region" description="Basic and acidic residues" evidence="1">
    <location>
        <begin position="148"/>
        <end position="161"/>
    </location>
</feature>
<gene>
    <name evidence="2" type="ORF">CCHL11_05204</name>
</gene>
<keyword evidence="3" id="KW-1185">Reference proteome</keyword>
<feature type="compositionally biased region" description="Pro residues" evidence="1">
    <location>
        <begin position="72"/>
        <end position="87"/>
    </location>
</feature>
<evidence type="ECO:0000256" key="1">
    <source>
        <dbReference type="SAM" id="MobiDB-lite"/>
    </source>
</evidence>
<reference evidence="2 3" key="1">
    <citation type="submission" date="2016-11" db="EMBL/GenBank/DDBJ databases">
        <title>Draft Genome Assembly of Colletotrichum chlorophyti a pathogen of herbaceous plants.</title>
        <authorList>
            <person name="Gan P."/>
            <person name="Narusaka M."/>
            <person name="Tsushima A."/>
            <person name="Narusaka Y."/>
            <person name="Takano Y."/>
            <person name="Shirasu K."/>
        </authorList>
    </citation>
    <scope>NUCLEOTIDE SEQUENCE [LARGE SCALE GENOMIC DNA]</scope>
    <source>
        <strain evidence="2 3">NTL11</strain>
    </source>
</reference>
<feature type="compositionally biased region" description="Gly residues" evidence="1">
    <location>
        <begin position="21"/>
        <end position="32"/>
    </location>
</feature>
<protein>
    <submittedName>
        <fullName evidence="2">Uncharacterized protein</fullName>
    </submittedName>
</protein>
<feature type="compositionally biased region" description="Polar residues" evidence="1">
    <location>
        <begin position="122"/>
        <end position="135"/>
    </location>
</feature>
<sequence length="172" mass="18393">MCGRKRRAARQAWLEQRAVHGGGCGRRFGFGPGPTYSPGSAPGYGPWPGPGGPSIMTGGGGSFDLYRDAPRTEPPSAPPPPRRPPVPATRDIEKVTEPKTGHVSFLSGPFSRWKDPVRSAGSKANESNRESTTTLPPRYESGFAEALGRSDDKAPDGKRESLPPTYDAVTKY</sequence>
<dbReference type="AlphaFoldDB" id="A0A1Q8RP22"/>
<evidence type="ECO:0000313" key="3">
    <source>
        <dbReference type="Proteomes" id="UP000186583"/>
    </source>
</evidence>
<feature type="compositionally biased region" description="Basic and acidic residues" evidence="1">
    <location>
        <begin position="90"/>
        <end position="100"/>
    </location>
</feature>
<proteinExistence type="predicted"/>
<comment type="caution">
    <text evidence="2">The sequence shown here is derived from an EMBL/GenBank/DDBJ whole genome shotgun (WGS) entry which is preliminary data.</text>
</comment>
<name>A0A1Q8RP22_9PEZI</name>
<feature type="region of interest" description="Disordered" evidence="1">
    <location>
        <begin position="21"/>
        <end position="172"/>
    </location>
</feature>